<sequence length="145" mass="16305">MRSIAYVTTRFPTTAWFIEAEVHRLVAAGVRVRVYTLRGPSRHDQPEHAVLLPFTVAVGSPFDGAAWGALLHWLLRRPHVLVPEFLRMVWASRTSLYALAHRMGQAALQRVVREFDFERNVERFRALLGPGRAPGEPALPSRGAA</sequence>
<dbReference type="EMBL" id="VBPB01000098">
    <property type="protein sequence ID" value="TMQ72662.1"/>
    <property type="molecule type" value="Genomic_DNA"/>
</dbReference>
<reference evidence="1 2" key="1">
    <citation type="journal article" date="2019" name="Nat. Microbiol.">
        <title>Mediterranean grassland soil C-N compound turnover is dependent on rainfall and depth, and is mediated by genomically divergent microorganisms.</title>
        <authorList>
            <person name="Diamond S."/>
            <person name="Andeer P.F."/>
            <person name="Li Z."/>
            <person name="Crits-Christoph A."/>
            <person name="Burstein D."/>
            <person name="Anantharaman K."/>
            <person name="Lane K.R."/>
            <person name="Thomas B.C."/>
            <person name="Pan C."/>
            <person name="Northen T.R."/>
            <person name="Banfield J.F."/>
        </authorList>
    </citation>
    <scope>NUCLEOTIDE SEQUENCE [LARGE SCALE GENOMIC DNA]</scope>
    <source>
        <strain evidence="1">WS_11</strain>
    </source>
</reference>
<accession>A0A538U9S4</accession>
<name>A0A538U9S4_UNCEI</name>
<evidence type="ECO:0000313" key="1">
    <source>
        <dbReference type="EMBL" id="TMQ72662.1"/>
    </source>
</evidence>
<dbReference type="AlphaFoldDB" id="A0A538U9S4"/>
<comment type="caution">
    <text evidence="1">The sequence shown here is derived from an EMBL/GenBank/DDBJ whole genome shotgun (WGS) entry which is preliminary data.</text>
</comment>
<protein>
    <recommendedName>
        <fullName evidence="3">Glycosyltransferase family 4 protein</fullName>
    </recommendedName>
</protein>
<proteinExistence type="predicted"/>
<evidence type="ECO:0008006" key="3">
    <source>
        <dbReference type="Google" id="ProtNLM"/>
    </source>
</evidence>
<gene>
    <name evidence="1" type="ORF">E6K81_06765</name>
</gene>
<dbReference type="Proteomes" id="UP000319771">
    <property type="component" value="Unassembled WGS sequence"/>
</dbReference>
<organism evidence="1 2">
    <name type="scientific">Eiseniibacteriota bacterium</name>
    <dbReference type="NCBI Taxonomy" id="2212470"/>
    <lineage>
        <taxon>Bacteria</taxon>
        <taxon>Candidatus Eiseniibacteriota</taxon>
    </lineage>
</organism>
<evidence type="ECO:0000313" key="2">
    <source>
        <dbReference type="Proteomes" id="UP000319771"/>
    </source>
</evidence>